<reference evidence="1 2" key="1">
    <citation type="submission" date="2015-11" db="EMBL/GenBank/DDBJ databases">
        <title>Long Read and Single Molecule DNA Sequencing Simplifies Genome Assembly and TAL Effector Gene Analysis of Xanthomonas translucens.</title>
        <authorList>
            <person name="Peng Z."/>
            <person name="Hu Y."/>
            <person name="Xie J."/>
            <person name="Potnis N."/>
            <person name="Akhunova A."/>
            <person name="Jones J."/>
            <person name="Liu Z."/>
            <person name="White F."/>
            <person name="Liu S."/>
        </authorList>
    </citation>
    <scope>NUCLEOTIDE SEQUENCE [LARGE SCALE GENOMIC DNA]</scope>
    <source>
        <strain evidence="1 2">B1</strain>
    </source>
</reference>
<dbReference type="AlphaFoldDB" id="A0A109HHA8"/>
<evidence type="ECO:0000313" key="2">
    <source>
        <dbReference type="Proteomes" id="UP000055854"/>
    </source>
</evidence>
<evidence type="ECO:0000313" key="1">
    <source>
        <dbReference type="EMBL" id="KWV12086.1"/>
    </source>
</evidence>
<sequence length="82" mass="9465">MIRSLPDNHALMLLTRKWPIWRDFLLHHGISLRISKECWVVEVGLIGRYWANGPVCLLLIDGVIRGHVWRSINANVAKLVRA</sequence>
<dbReference type="EMBL" id="LNTA01000237">
    <property type="protein sequence ID" value="KWV12086.1"/>
    <property type="molecule type" value="Genomic_DNA"/>
</dbReference>
<accession>A0A109HHA8</accession>
<protein>
    <submittedName>
        <fullName evidence="1">Uncharacterized protein</fullName>
    </submittedName>
</protein>
<name>A0A109HHA8_XANCT</name>
<proteinExistence type="predicted"/>
<organism evidence="1 2">
    <name type="scientific">Xanthomonas campestris pv. translucens</name>
    <dbReference type="NCBI Taxonomy" id="343"/>
    <lineage>
        <taxon>Bacteria</taxon>
        <taxon>Pseudomonadati</taxon>
        <taxon>Pseudomonadota</taxon>
        <taxon>Gammaproteobacteria</taxon>
        <taxon>Lysobacterales</taxon>
        <taxon>Lysobacteraceae</taxon>
        <taxon>Xanthomonas</taxon>
        <taxon>Xanthomonas translucens group</taxon>
    </lineage>
</organism>
<gene>
    <name evidence="1" type="ORF">ATB53_01320</name>
</gene>
<comment type="caution">
    <text evidence="1">The sequence shown here is derived from an EMBL/GenBank/DDBJ whole genome shotgun (WGS) entry which is preliminary data.</text>
</comment>
<dbReference type="Proteomes" id="UP000055854">
    <property type="component" value="Unassembled WGS sequence"/>
</dbReference>